<dbReference type="AlphaFoldDB" id="L8YER3"/>
<dbReference type="InterPro" id="IPR039672">
    <property type="entry name" value="MFS_2"/>
</dbReference>
<dbReference type="STRING" id="246437.L8YER3"/>
<dbReference type="GO" id="GO:0008643">
    <property type="term" value="P:carbohydrate transport"/>
    <property type="evidence" value="ECO:0007669"/>
    <property type="project" value="InterPro"/>
</dbReference>
<dbReference type="PANTHER" id="PTHR11328:SF31">
    <property type="entry name" value="SODIUM-DEPENDENT LYSOPHOSPHATIDYLCHOLINE SYMPORTER 1 ISOFORM X1-RELATED"/>
    <property type="match status" value="1"/>
</dbReference>
<dbReference type="InterPro" id="IPR036259">
    <property type="entry name" value="MFS_trans_sf"/>
</dbReference>
<organism evidence="6 7">
    <name type="scientific">Tupaia chinensis</name>
    <name type="common">Chinese tree shrew</name>
    <name type="synonym">Tupaia belangeri chinensis</name>
    <dbReference type="NCBI Taxonomy" id="246437"/>
    <lineage>
        <taxon>Eukaryota</taxon>
        <taxon>Metazoa</taxon>
        <taxon>Chordata</taxon>
        <taxon>Craniata</taxon>
        <taxon>Vertebrata</taxon>
        <taxon>Euteleostomi</taxon>
        <taxon>Mammalia</taxon>
        <taxon>Eutheria</taxon>
        <taxon>Euarchontoglires</taxon>
        <taxon>Scandentia</taxon>
        <taxon>Tupaiidae</taxon>
        <taxon>Tupaia</taxon>
    </lineage>
</organism>
<evidence type="ECO:0000256" key="1">
    <source>
        <dbReference type="ARBA" id="ARBA00004141"/>
    </source>
</evidence>
<comment type="subcellular location">
    <subcellularLocation>
        <location evidence="1">Membrane</location>
        <topology evidence="1">Multi-pass membrane protein</topology>
    </subcellularLocation>
</comment>
<keyword evidence="3" id="KW-0413">Isomerase</keyword>
<comment type="catalytic activity">
    <reaction evidence="3">
        <text>[protein]-peptidylproline (omega=180) = [protein]-peptidylproline (omega=0)</text>
        <dbReference type="Rhea" id="RHEA:16237"/>
        <dbReference type="Rhea" id="RHEA-COMP:10747"/>
        <dbReference type="Rhea" id="RHEA-COMP:10748"/>
        <dbReference type="ChEBI" id="CHEBI:83833"/>
        <dbReference type="ChEBI" id="CHEBI:83834"/>
        <dbReference type="EC" id="5.2.1.8"/>
    </reaction>
</comment>
<dbReference type="Pfam" id="PF13347">
    <property type="entry name" value="MFS_2"/>
    <property type="match status" value="1"/>
</dbReference>
<feature type="transmembrane region" description="Helical" evidence="4">
    <location>
        <begin position="114"/>
        <end position="135"/>
    </location>
</feature>
<protein>
    <recommendedName>
        <fullName evidence="3">peptidylprolyl isomerase</fullName>
        <ecNumber evidence="3">5.2.1.8</ecNumber>
    </recommendedName>
</protein>
<dbReference type="GO" id="GO:0005886">
    <property type="term" value="C:plasma membrane"/>
    <property type="evidence" value="ECO:0007669"/>
    <property type="project" value="TreeGrafter"/>
</dbReference>
<dbReference type="InParanoid" id="L8YER3"/>
<comment type="similarity">
    <text evidence="2">Belongs to the major facilitator superfamily.</text>
</comment>
<keyword evidence="7" id="KW-1185">Reference proteome</keyword>
<dbReference type="InterPro" id="IPR046357">
    <property type="entry name" value="PPIase_dom_sf"/>
</dbReference>
<dbReference type="PANTHER" id="PTHR11328">
    <property type="entry name" value="MAJOR FACILITATOR SUPERFAMILY DOMAIN-CONTAINING PROTEIN"/>
    <property type="match status" value="1"/>
</dbReference>
<evidence type="ECO:0000313" key="6">
    <source>
        <dbReference type="EMBL" id="ELV13584.1"/>
    </source>
</evidence>
<dbReference type="Proteomes" id="UP000011518">
    <property type="component" value="Unassembled WGS sequence"/>
</dbReference>
<keyword evidence="4" id="KW-0472">Membrane</keyword>
<dbReference type="eggNOG" id="KOG4830">
    <property type="taxonomic scope" value="Eukaryota"/>
</dbReference>
<name>L8YER3_TUPCH</name>
<evidence type="ECO:0000256" key="2">
    <source>
        <dbReference type="ARBA" id="ARBA00008335"/>
    </source>
</evidence>
<gene>
    <name evidence="6" type="ORF">TREES_T100008020</name>
</gene>
<dbReference type="GO" id="GO:0003755">
    <property type="term" value="F:peptidyl-prolyl cis-trans isomerase activity"/>
    <property type="evidence" value="ECO:0007669"/>
    <property type="project" value="UniProtKB-KW"/>
</dbReference>
<dbReference type="GO" id="GO:0015293">
    <property type="term" value="F:symporter activity"/>
    <property type="evidence" value="ECO:0007669"/>
    <property type="project" value="InterPro"/>
</dbReference>
<evidence type="ECO:0000259" key="5">
    <source>
        <dbReference type="PROSITE" id="PS50059"/>
    </source>
</evidence>
<dbReference type="Gene3D" id="3.10.50.40">
    <property type="match status" value="1"/>
</dbReference>
<feature type="transmembrane region" description="Helical" evidence="4">
    <location>
        <begin position="21"/>
        <end position="46"/>
    </location>
</feature>
<proteinExistence type="inferred from homology"/>
<dbReference type="PROSITE" id="PS50059">
    <property type="entry name" value="FKBP_PPIASE"/>
    <property type="match status" value="1"/>
</dbReference>
<keyword evidence="3" id="KW-0697">Rotamase</keyword>
<reference evidence="7" key="2">
    <citation type="journal article" date="2013" name="Nat. Commun.">
        <title>Genome of the Chinese tree shrew.</title>
        <authorList>
            <person name="Fan Y."/>
            <person name="Huang Z.Y."/>
            <person name="Cao C.C."/>
            <person name="Chen C.S."/>
            <person name="Chen Y.X."/>
            <person name="Fan D.D."/>
            <person name="He J."/>
            <person name="Hou H.L."/>
            <person name="Hu L."/>
            <person name="Hu X.T."/>
            <person name="Jiang X.T."/>
            <person name="Lai R."/>
            <person name="Lang Y.S."/>
            <person name="Liang B."/>
            <person name="Liao S.G."/>
            <person name="Mu D."/>
            <person name="Ma Y.Y."/>
            <person name="Niu Y.Y."/>
            <person name="Sun X.Q."/>
            <person name="Xia J.Q."/>
            <person name="Xiao J."/>
            <person name="Xiong Z.Q."/>
            <person name="Xu L."/>
            <person name="Yang L."/>
            <person name="Zhang Y."/>
            <person name="Zhao W."/>
            <person name="Zhao X.D."/>
            <person name="Zheng Y.T."/>
            <person name="Zhou J.M."/>
            <person name="Zhu Y.B."/>
            <person name="Zhang G.J."/>
            <person name="Wang J."/>
            <person name="Yao Y.G."/>
        </authorList>
    </citation>
    <scope>NUCLEOTIDE SEQUENCE [LARGE SCALE GENOMIC DNA]</scope>
</reference>
<sequence length="186" mass="20798">MAFRGWIMIPTLIILVQVKSNFLVFALTMIPVGCSASVVFLLPWSMLPDTVDDFQLKNPDCLNLEAFFYSFYIFFNKFGGGLSLGISTMSLHFAKYHPAECRPNPAVLLTLKMLLAPVPIGLILIGLTIFCFYPINEERRKEIKMSVGQRAKLIISPDYAYGATGHPGIIPPHATLIFDVELLKLE</sequence>
<accession>L8YER3</accession>
<evidence type="ECO:0000256" key="4">
    <source>
        <dbReference type="SAM" id="Phobius"/>
    </source>
</evidence>
<evidence type="ECO:0000256" key="3">
    <source>
        <dbReference type="PROSITE-ProRule" id="PRU00277"/>
    </source>
</evidence>
<keyword evidence="4" id="KW-0812">Transmembrane</keyword>
<dbReference type="EMBL" id="KB360912">
    <property type="protein sequence ID" value="ELV13584.1"/>
    <property type="molecule type" value="Genomic_DNA"/>
</dbReference>
<keyword evidence="4" id="KW-1133">Transmembrane helix</keyword>
<dbReference type="SUPFAM" id="SSF103473">
    <property type="entry name" value="MFS general substrate transporter"/>
    <property type="match status" value="1"/>
</dbReference>
<dbReference type="SUPFAM" id="SSF54534">
    <property type="entry name" value="FKBP-like"/>
    <property type="match status" value="1"/>
</dbReference>
<feature type="domain" description="PPIase FKBP-type" evidence="5">
    <location>
        <begin position="145"/>
        <end position="186"/>
    </location>
</feature>
<dbReference type="Pfam" id="PF00254">
    <property type="entry name" value="FKBP_C"/>
    <property type="match status" value="1"/>
</dbReference>
<dbReference type="InterPro" id="IPR001179">
    <property type="entry name" value="PPIase_FKBP_dom"/>
</dbReference>
<dbReference type="EC" id="5.2.1.8" evidence="3"/>
<evidence type="ECO:0000313" key="7">
    <source>
        <dbReference type="Proteomes" id="UP000011518"/>
    </source>
</evidence>
<reference evidence="7" key="1">
    <citation type="submission" date="2012-07" db="EMBL/GenBank/DDBJ databases">
        <title>Genome of the Chinese tree shrew, a rising model animal genetically related to primates.</title>
        <authorList>
            <person name="Zhang G."/>
            <person name="Fan Y."/>
            <person name="Yao Y."/>
            <person name="Huang Z."/>
        </authorList>
    </citation>
    <scope>NUCLEOTIDE SEQUENCE [LARGE SCALE GENOMIC DNA]</scope>
</reference>